<name>A0A160HUT4_9SPHN</name>
<evidence type="ECO:0000313" key="2">
    <source>
        <dbReference type="Proteomes" id="UP000059113"/>
    </source>
</evidence>
<dbReference type="KEGG" id="ery:CP97_15082"/>
<sequence length="60" mass="6898">MTDFIHGEALLEEAEINRIIESAPSDLVAFQERAAQQPVEAREPMSTWLERFHAQEIHHA</sequence>
<geneLocation type="plasmid" evidence="2"/>
<organism evidence="1 2">
    <name type="scientific">Aurantiacibacter atlanticus</name>
    <dbReference type="NCBI Taxonomy" id="1648404"/>
    <lineage>
        <taxon>Bacteria</taxon>
        <taxon>Pseudomonadati</taxon>
        <taxon>Pseudomonadota</taxon>
        <taxon>Alphaproteobacteria</taxon>
        <taxon>Sphingomonadales</taxon>
        <taxon>Erythrobacteraceae</taxon>
        <taxon>Aurantiacibacter</taxon>
    </lineage>
</organism>
<dbReference type="EMBL" id="CP015441">
    <property type="protein sequence ID" value="ANC50773.1"/>
    <property type="molecule type" value="Genomic_DNA"/>
</dbReference>
<dbReference type="AlphaFoldDB" id="A0A160HUT4"/>
<proteinExistence type="predicted"/>
<keyword evidence="2" id="KW-1185">Reference proteome</keyword>
<accession>A0A160HUT4</accession>
<evidence type="ECO:0000313" key="1">
    <source>
        <dbReference type="EMBL" id="ANC50773.1"/>
    </source>
</evidence>
<dbReference type="RefSeq" id="WP_227819749.1">
    <property type="nucleotide sequence ID" value="NZ_CP015441.1"/>
</dbReference>
<reference evidence="1 2" key="1">
    <citation type="submission" date="2016-04" db="EMBL/GenBank/DDBJ databases">
        <title>The complete genome sequence of Erythrobacter atlanticus s21-N3.</title>
        <authorList>
            <person name="Wang W."/>
            <person name="Wang L."/>
            <person name="Zhuang L."/>
            <person name="Shao Z."/>
        </authorList>
    </citation>
    <scope>NUCLEOTIDE SEQUENCE [LARGE SCALE GENOMIC DNA]</scope>
    <source>
        <strain evidence="2">s21-N3</strain>
        <plasmid evidence="2">Plasmid</plasmid>
    </source>
</reference>
<keyword evidence="1" id="KW-0614">Plasmid</keyword>
<gene>
    <name evidence="1" type="ORF">CP97_15082</name>
</gene>
<protein>
    <submittedName>
        <fullName evidence="1">Uncharacterized protein</fullName>
    </submittedName>
</protein>
<dbReference type="Proteomes" id="UP000059113">
    <property type="component" value="Plasmid"/>
</dbReference>